<name>A0A368XAZ6_9BURK</name>
<organism evidence="2 3">
    <name type="scientific">Pseudorhodoferax soli</name>
    <dbReference type="NCBI Taxonomy" id="545864"/>
    <lineage>
        <taxon>Bacteria</taxon>
        <taxon>Pseudomonadati</taxon>
        <taxon>Pseudomonadota</taxon>
        <taxon>Betaproteobacteria</taxon>
        <taxon>Burkholderiales</taxon>
        <taxon>Comamonadaceae</taxon>
    </lineage>
</organism>
<dbReference type="InterPro" id="IPR029058">
    <property type="entry name" value="AB_hydrolase_fold"/>
</dbReference>
<proteinExistence type="predicted"/>
<dbReference type="Gene3D" id="3.40.50.1820">
    <property type="entry name" value="alpha/beta hydrolase"/>
    <property type="match status" value="1"/>
</dbReference>
<evidence type="ECO:0000313" key="3">
    <source>
        <dbReference type="Proteomes" id="UP000252884"/>
    </source>
</evidence>
<dbReference type="PANTHER" id="PTHR11614">
    <property type="entry name" value="PHOSPHOLIPASE-RELATED"/>
    <property type="match status" value="1"/>
</dbReference>
<reference evidence="2 3" key="1">
    <citation type="submission" date="2018-07" db="EMBL/GenBank/DDBJ databases">
        <title>Genomic Encyclopedia of Type Strains, Phase IV (KMG-IV): sequencing the most valuable type-strain genomes for metagenomic binning, comparative biology and taxonomic classification.</title>
        <authorList>
            <person name="Goeker M."/>
        </authorList>
    </citation>
    <scope>NUCLEOTIDE SEQUENCE [LARGE SCALE GENOMIC DNA]</scope>
    <source>
        <strain evidence="2 3">DSM 21634</strain>
    </source>
</reference>
<dbReference type="OrthoDB" id="6630285at2"/>
<dbReference type="Proteomes" id="UP000252884">
    <property type="component" value="Unassembled WGS sequence"/>
</dbReference>
<accession>A0A368XAZ6</accession>
<dbReference type="RefSeq" id="WP_114471940.1">
    <property type="nucleotide sequence ID" value="NZ_QPJK01000013.1"/>
</dbReference>
<gene>
    <name evidence="2" type="ORF">DES41_11367</name>
</gene>
<evidence type="ECO:0000313" key="2">
    <source>
        <dbReference type="EMBL" id="RCW65143.1"/>
    </source>
</evidence>
<sequence length="238" mass="26080">MTHVTEFKLAFDGFGLHVESCWASAKGQGDERYVLFLHGGGAATSSEGTRYLREDLAVRGVASVAMDFSGHGRSGGSMEEASLARRRKEALRVVGSLQPPQPRAIVATSMAGHIACRLTETLRPDALVLFCPAAYELRAEDALFGDAFRSVIRGTRSFEDSPAFEALRRFEGRLLCFYGSEDAVVPQAVQHGYARASAQSRRADFRWLDGAGHRLHDWISTRPLLRRQAVEQIVAAIG</sequence>
<dbReference type="InterPro" id="IPR022742">
    <property type="entry name" value="Hydrolase_4"/>
</dbReference>
<dbReference type="Pfam" id="PF12146">
    <property type="entry name" value="Hydrolase_4"/>
    <property type="match status" value="1"/>
</dbReference>
<dbReference type="SUPFAM" id="SSF53474">
    <property type="entry name" value="alpha/beta-Hydrolases"/>
    <property type="match status" value="1"/>
</dbReference>
<keyword evidence="3" id="KW-1185">Reference proteome</keyword>
<protein>
    <recommendedName>
        <fullName evidence="1">Serine aminopeptidase S33 domain-containing protein</fullName>
    </recommendedName>
</protein>
<dbReference type="AlphaFoldDB" id="A0A368XAZ6"/>
<dbReference type="InterPro" id="IPR051044">
    <property type="entry name" value="MAG_DAG_Lipase"/>
</dbReference>
<dbReference type="EMBL" id="QPJK01000013">
    <property type="protein sequence ID" value="RCW65143.1"/>
    <property type="molecule type" value="Genomic_DNA"/>
</dbReference>
<comment type="caution">
    <text evidence="2">The sequence shown here is derived from an EMBL/GenBank/DDBJ whole genome shotgun (WGS) entry which is preliminary data.</text>
</comment>
<feature type="domain" description="Serine aminopeptidase S33" evidence="1">
    <location>
        <begin position="33"/>
        <end position="134"/>
    </location>
</feature>
<evidence type="ECO:0000259" key="1">
    <source>
        <dbReference type="Pfam" id="PF12146"/>
    </source>
</evidence>